<accession>A0ABW3MN31</accession>
<evidence type="ECO:0000313" key="3">
    <source>
        <dbReference type="EMBL" id="MFD1050854.1"/>
    </source>
</evidence>
<dbReference type="InterPro" id="IPR001932">
    <property type="entry name" value="PPM-type_phosphatase-like_dom"/>
</dbReference>
<protein>
    <submittedName>
        <fullName evidence="3">SpoIIE family protein phosphatase</fullName>
    </submittedName>
</protein>
<dbReference type="Pfam" id="PF07228">
    <property type="entry name" value="SpoIIE"/>
    <property type="match status" value="1"/>
</dbReference>
<evidence type="ECO:0000256" key="1">
    <source>
        <dbReference type="ARBA" id="ARBA00022801"/>
    </source>
</evidence>
<name>A0ABW3MN31_9PSEU</name>
<dbReference type="EMBL" id="JBHTIS010003142">
    <property type="protein sequence ID" value="MFD1050854.1"/>
    <property type="molecule type" value="Genomic_DNA"/>
</dbReference>
<sequence>VTVPLSLGSVMCFYTDGLVERRGQPIDLGLDQLCAAMTADRANVVCSRIMRALTDNLDEPEDDTAVLVMRRTTEP</sequence>
<comment type="caution">
    <text evidence="3">The sequence shown here is derived from an EMBL/GenBank/DDBJ whole genome shotgun (WGS) entry which is preliminary data.</text>
</comment>
<evidence type="ECO:0000259" key="2">
    <source>
        <dbReference type="Pfam" id="PF07228"/>
    </source>
</evidence>
<dbReference type="PANTHER" id="PTHR43156">
    <property type="entry name" value="STAGE II SPORULATION PROTEIN E-RELATED"/>
    <property type="match status" value="1"/>
</dbReference>
<keyword evidence="4" id="KW-1185">Reference proteome</keyword>
<feature type="non-terminal residue" evidence="3">
    <location>
        <position position="1"/>
    </location>
</feature>
<feature type="domain" description="PPM-type phosphatase" evidence="2">
    <location>
        <begin position="2"/>
        <end position="71"/>
    </location>
</feature>
<evidence type="ECO:0000313" key="4">
    <source>
        <dbReference type="Proteomes" id="UP001597045"/>
    </source>
</evidence>
<proteinExistence type="predicted"/>
<gene>
    <name evidence="3" type="ORF">ACFQ1S_37640</name>
</gene>
<dbReference type="InterPro" id="IPR052016">
    <property type="entry name" value="Bact_Sigma-Reg"/>
</dbReference>
<dbReference type="PANTHER" id="PTHR43156:SF2">
    <property type="entry name" value="STAGE II SPORULATION PROTEIN E"/>
    <property type="match status" value="1"/>
</dbReference>
<dbReference type="Gene3D" id="3.60.40.10">
    <property type="entry name" value="PPM-type phosphatase domain"/>
    <property type="match status" value="1"/>
</dbReference>
<keyword evidence="1" id="KW-0378">Hydrolase</keyword>
<dbReference type="InterPro" id="IPR036457">
    <property type="entry name" value="PPM-type-like_dom_sf"/>
</dbReference>
<dbReference type="Proteomes" id="UP001597045">
    <property type="component" value="Unassembled WGS sequence"/>
</dbReference>
<reference evidence="4" key="1">
    <citation type="journal article" date="2019" name="Int. J. Syst. Evol. Microbiol.">
        <title>The Global Catalogue of Microorganisms (GCM) 10K type strain sequencing project: providing services to taxonomists for standard genome sequencing and annotation.</title>
        <authorList>
            <consortium name="The Broad Institute Genomics Platform"/>
            <consortium name="The Broad Institute Genome Sequencing Center for Infectious Disease"/>
            <person name="Wu L."/>
            <person name="Ma J."/>
        </authorList>
    </citation>
    <scope>NUCLEOTIDE SEQUENCE [LARGE SCALE GENOMIC DNA]</scope>
    <source>
        <strain evidence="4">JCM 31486</strain>
    </source>
</reference>
<organism evidence="3 4">
    <name type="scientific">Kibdelosporangium lantanae</name>
    <dbReference type="NCBI Taxonomy" id="1497396"/>
    <lineage>
        <taxon>Bacteria</taxon>
        <taxon>Bacillati</taxon>
        <taxon>Actinomycetota</taxon>
        <taxon>Actinomycetes</taxon>
        <taxon>Pseudonocardiales</taxon>
        <taxon>Pseudonocardiaceae</taxon>
        <taxon>Kibdelosporangium</taxon>
    </lineage>
</organism>